<comment type="caution">
    <text evidence="2">The sequence shown here is derived from an EMBL/GenBank/DDBJ whole genome shotgun (WGS) entry which is preliminary data.</text>
</comment>
<protein>
    <submittedName>
        <fullName evidence="2">Serine hydrolase</fullName>
    </submittedName>
</protein>
<organism evidence="2 3">
    <name type="scientific">Alteromonas hispanica</name>
    <dbReference type="NCBI Taxonomy" id="315421"/>
    <lineage>
        <taxon>Bacteria</taxon>
        <taxon>Pseudomonadati</taxon>
        <taxon>Pseudomonadota</taxon>
        <taxon>Gammaproteobacteria</taxon>
        <taxon>Alteromonadales</taxon>
        <taxon>Alteromonadaceae</taxon>
        <taxon>Alteromonas/Salinimonas group</taxon>
        <taxon>Alteromonas</taxon>
    </lineage>
</organism>
<keyword evidence="2" id="KW-0378">Hydrolase</keyword>
<evidence type="ECO:0000313" key="2">
    <source>
        <dbReference type="EMBL" id="NDW21255.1"/>
    </source>
</evidence>
<dbReference type="RefSeq" id="WP_163111156.1">
    <property type="nucleotide sequence ID" value="NZ_JAAAWP010000003.1"/>
</dbReference>
<reference evidence="2 3" key="1">
    <citation type="submission" date="2020-01" db="EMBL/GenBank/DDBJ databases">
        <title>Genomes of bacteria type strains.</title>
        <authorList>
            <person name="Chen J."/>
            <person name="Zhu S."/>
            <person name="Yang J."/>
        </authorList>
    </citation>
    <scope>NUCLEOTIDE SEQUENCE [LARGE SCALE GENOMIC DNA]</scope>
    <source>
        <strain evidence="2 3">LMG 22958</strain>
    </source>
</reference>
<name>A0A6L9MTL0_9ALTE</name>
<dbReference type="InterPro" id="IPR012338">
    <property type="entry name" value="Beta-lactam/transpept-like"/>
</dbReference>
<sequence length="234" mass="25919">MKGSAYDDVTIEQLLTMTSGVKWNEDYSDPNSDVSKFNFHVAEDGIDVTASYMRALERAHAPGTQFLYSTGETNLIGLLVSEATGKPLAEYLSEKIWQHIDAHQDASWLLGPTGHEISGCCIQATTRDFALFGDFIRNGAVVNGESIVPDGWFEKAVTAQVKLDEEGSGYGYQWWISANDIYQGKGIFGQAIYIDPNRSLVIAVNANWESASHRESSKSRARMFDYLTGLIDKE</sequence>
<dbReference type="GO" id="GO:0016787">
    <property type="term" value="F:hydrolase activity"/>
    <property type="evidence" value="ECO:0007669"/>
    <property type="project" value="UniProtKB-KW"/>
</dbReference>
<dbReference type="EMBL" id="JAAAWP010000003">
    <property type="protein sequence ID" value="NDW21255.1"/>
    <property type="molecule type" value="Genomic_DNA"/>
</dbReference>
<dbReference type="Gene3D" id="3.40.710.10">
    <property type="entry name" value="DD-peptidase/beta-lactamase superfamily"/>
    <property type="match status" value="1"/>
</dbReference>
<gene>
    <name evidence="2" type="ORF">GTW09_06965</name>
</gene>
<dbReference type="PANTHER" id="PTHR43283">
    <property type="entry name" value="BETA-LACTAMASE-RELATED"/>
    <property type="match status" value="1"/>
</dbReference>
<dbReference type="PANTHER" id="PTHR43283:SF14">
    <property type="entry name" value="BLL8153 PROTEIN"/>
    <property type="match status" value="1"/>
</dbReference>
<feature type="domain" description="Beta-lactamase-related" evidence="1">
    <location>
        <begin position="2"/>
        <end position="212"/>
    </location>
</feature>
<dbReference type="Proteomes" id="UP000478837">
    <property type="component" value="Unassembled WGS sequence"/>
</dbReference>
<dbReference type="InterPro" id="IPR050789">
    <property type="entry name" value="Diverse_Enzym_Activities"/>
</dbReference>
<dbReference type="Pfam" id="PF00144">
    <property type="entry name" value="Beta-lactamase"/>
    <property type="match status" value="1"/>
</dbReference>
<proteinExistence type="predicted"/>
<dbReference type="AlphaFoldDB" id="A0A6L9MTL0"/>
<dbReference type="SUPFAM" id="SSF56601">
    <property type="entry name" value="beta-lactamase/transpeptidase-like"/>
    <property type="match status" value="1"/>
</dbReference>
<evidence type="ECO:0000313" key="3">
    <source>
        <dbReference type="Proteomes" id="UP000478837"/>
    </source>
</evidence>
<dbReference type="InterPro" id="IPR001466">
    <property type="entry name" value="Beta-lactam-related"/>
</dbReference>
<keyword evidence="3" id="KW-1185">Reference proteome</keyword>
<accession>A0A6L9MTL0</accession>
<evidence type="ECO:0000259" key="1">
    <source>
        <dbReference type="Pfam" id="PF00144"/>
    </source>
</evidence>